<dbReference type="OrthoDB" id="189770at2759"/>
<accession>A0A8J6FAP8</accession>
<reference evidence="2" key="1">
    <citation type="thesis" date="2020" institute="ProQuest LLC" country="789 East Eisenhower Parkway, Ann Arbor, MI, USA">
        <title>Comparative Genomics and Chromosome Evolution.</title>
        <authorList>
            <person name="Mudd A.B."/>
        </authorList>
    </citation>
    <scope>NUCLEOTIDE SEQUENCE</scope>
    <source>
        <strain evidence="2">HN-11 Male</strain>
        <tissue evidence="2">Kidney and liver</tissue>
    </source>
</reference>
<evidence type="ECO:0000313" key="3">
    <source>
        <dbReference type="Proteomes" id="UP000770717"/>
    </source>
</evidence>
<sequence>MGTVNIPCVHRATPEDFGIVALSILSMSMKDGNVQMPMGTGFWTNTKPPQYSKETQDLLKVMMQESKLTNFQQRQIREHLQSGAALPIQCHPSSSHSQSKPLVSAPQSEKASIVNKRPSLRPAERCRAGDAYMREKFQPQATRDLNKEKSRLQNLMATGKELSDVPQLPPPQIEEKETDRFDELIVEIQERRDFLEEMEALGRGKQYYNIINTEISQKLREMEIIDKQRSAELQEELQKSKNKMPGPTPSPNTCS</sequence>
<dbReference type="PANTHER" id="PTHR28348:SF1">
    <property type="entry name" value="UPF0193 PROTEIN EVG1"/>
    <property type="match status" value="1"/>
</dbReference>
<keyword evidence="3" id="KW-1185">Reference proteome</keyword>
<dbReference type="EMBL" id="WNTK01000005">
    <property type="protein sequence ID" value="KAG9483851.1"/>
    <property type="molecule type" value="Genomic_DNA"/>
</dbReference>
<feature type="compositionally biased region" description="Pro residues" evidence="1">
    <location>
        <begin position="246"/>
        <end position="255"/>
    </location>
</feature>
<dbReference type="AlphaFoldDB" id="A0A8J6FAP8"/>
<dbReference type="InterPro" id="IPR007914">
    <property type="entry name" value="UPF0193"/>
</dbReference>
<protein>
    <submittedName>
        <fullName evidence="2">Uncharacterized protein</fullName>
    </submittedName>
</protein>
<comment type="caution">
    <text evidence="2">The sequence shown here is derived from an EMBL/GenBank/DDBJ whole genome shotgun (WGS) entry which is preliminary data.</text>
</comment>
<dbReference type="Pfam" id="PF05250">
    <property type="entry name" value="UPF0193"/>
    <property type="match status" value="1"/>
</dbReference>
<feature type="region of interest" description="Disordered" evidence="1">
    <location>
        <begin position="88"/>
        <end position="123"/>
    </location>
</feature>
<organism evidence="2 3">
    <name type="scientific">Eleutherodactylus coqui</name>
    <name type="common">Puerto Rican coqui</name>
    <dbReference type="NCBI Taxonomy" id="57060"/>
    <lineage>
        <taxon>Eukaryota</taxon>
        <taxon>Metazoa</taxon>
        <taxon>Chordata</taxon>
        <taxon>Craniata</taxon>
        <taxon>Vertebrata</taxon>
        <taxon>Euteleostomi</taxon>
        <taxon>Amphibia</taxon>
        <taxon>Batrachia</taxon>
        <taxon>Anura</taxon>
        <taxon>Neobatrachia</taxon>
        <taxon>Hyloidea</taxon>
        <taxon>Eleutherodactylidae</taxon>
        <taxon>Eleutherodactylinae</taxon>
        <taxon>Eleutherodactylus</taxon>
        <taxon>Eleutherodactylus</taxon>
    </lineage>
</organism>
<evidence type="ECO:0000313" key="2">
    <source>
        <dbReference type="EMBL" id="KAG9483851.1"/>
    </source>
</evidence>
<feature type="compositionally biased region" description="Basic and acidic residues" evidence="1">
    <location>
        <begin position="230"/>
        <end position="239"/>
    </location>
</feature>
<name>A0A8J6FAP8_ELECQ</name>
<proteinExistence type="predicted"/>
<gene>
    <name evidence="2" type="ORF">GDO78_009658</name>
</gene>
<dbReference type="Proteomes" id="UP000770717">
    <property type="component" value="Unassembled WGS sequence"/>
</dbReference>
<dbReference type="PANTHER" id="PTHR28348">
    <property type="entry name" value="UPF0193 PROTEIN EVG1"/>
    <property type="match status" value="1"/>
</dbReference>
<evidence type="ECO:0000256" key="1">
    <source>
        <dbReference type="SAM" id="MobiDB-lite"/>
    </source>
</evidence>
<feature type="region of interest" description="Disordered" evidence="1">
    <location>
        <begin position="230"/>
        <end position="255"/>
    </location>
</feature>
<feature type="compositionally biased region" description="Polar residues" evidence="1">
    <location>
        <begin position="91"/>
        <end position="110"/>
    </location>
</feature>